<evidence type="ECO:0000313" key="1">
    <source>
        <dbReference type="EMBL" id="CUO56777.1"/>
    </source>
</evidence>
<gene>
    <name evidence="1" type="ORF">ERS852461_00571</name>
</gene>
<dbReference type="Proteomes" id="UP000095606">
    <property type="component" value="Unassembled WGS sequence"/>
</dbReference>
<protein>
    <submittedName>
        <fullName evidence="1">Uncharacterized protein</fullName>
    </submittedName>
</protein>
<reference evidence="1 2" key="1">
    <citation type="submission" date="2015-09" db="EMBL/GenBank/DDBJ databases">
        <authorList>
            <consortium name="Pathogen Informatics"/>
        </authorList>
    </citation>
    <scope>NUCLEOTIDE SEQUENCE [LARGE SCALE GENOMIC DNA]</scope>
    <source>
        <strain evidence="1 2">2789STDY5834846</strain>
    </source>
</reference>
<accession>A0A642MVQ6</accession>
<name>A0A174G593_9BACE</name>
<dbReference type="EMBL" id="CZAE01000002">
    <property type="protein sequence ID" value="CUO56777.1"/>
    <property type="molecule type" value="Genomic_DNA"/>
</dbReference>
<organism evidence="1 2">
    <name type="scientific">Bacteroides faecis</name>
    <dbReference type="NCBI Taxonomy" id="674529"/>
    <lineage>
        <taxon>Bacteria</taxon>
        <taxon>Pseudomonadati</taxon>
        <taxon>Bacteroidota</taxon>
        <taxon>Bacteroidia</taxon>
        <taxon>Bacteroidales</taxon>
        <taxon>Bacteroidaceae</taxon>
        <taxon>Bacteroides</taxon>
    </lineage>
</organism>
<accession>A0A174G593</accession>
<evidence type="ECO:0000313" key="2">
    <source>
        <dbReference type="Proteomes" id="UP000095606"/>
    </source>
</evidence>
<dbReference type="AlphaFoldDB" id="A0A174G593"/>
<proteinExistence type="predicted"/>
<dbReference type="RefSeq" id="WP_008768621.1">
    <property type="nucleotide sequence ID" value="NZ_CAJTBQ010000067.1"/>
</dbReference>
<sequence length="114" mass="13316">MEEPKNAKLFLALKSRYALHNTDRLVEFILDDQKTSFDFITEIIPQIEEENKKAPKLFKVTVDTDILERLRAKQTCKGKYPLNDANIANEVRLIEVYLADKVWDLVGLAYMDQR</sequence>